<keyword evidence="7" id="KW-1185">Reference proteome</keyword>
<proteinExistence type="predicted"/>
<dbReference type="SUPFAM" id="SSF47454">
    <property type="entry name" value="A DNA-binding domain in eukaryotic transcription factors"/>
    <property type="match status" value="1"/>
</dbReference>
<dbReference type="EMBL" id="KZ678200">
    <property type="protein sequence ID" value="PSN58773.1"/>
    <property type="molecule type" value="Genomic_DNA"/>
</dbReference>
<keyword evidence="2" id="KW-0238">DNA-binding</keyword>
<accession>A0A2T2MZY8</accession>
<dbReference type="AlphaFoldDB" id="A0A2T2MZY8"/>
<feature type="domain" description="BZIP" evidence="5">
    <location>
        <begin position="201"/>
        <end position="216"/>
    </location>
</feature>
<dbReference type="PROSITE" id="PS00036">
    <property type="entry name" value="BZIP_BASIC"/>
    <property type="match status" value="1"/>
</dbReference>
<sequence length="304" mass="34971">MNTQQDMIPSYGGKSIGFNLEPCAMRGSQSFTLSHTNDVRGWAMNKTLDGFVPTSSCQPVIFSMPEFADFEVDLSLNTEDTIKYRPKNQEQRLDFTFDIPPHQLLEKQTSHLQPSQLQHHLISDLLVRRGFPLAFDPYSEEPMENVTNQPQKSNKFASRGDFSHEPCILSTTTDRRIDKNMEEKENFLASEDDRRLSSVERRKLRNRAAARKSRQKKNSGLTSNSKFTRKILIGLADNLLELERNLSLKVEENKQLYMQNVNLVEENARLIGFINRLTQHYGLAIPFQDVLKSETTCQYGYESV</sequence>
<evidence type="ECO:0000256" key="2">
    <source>
        <dbReference type="ARBA" id="ARBA00023125"/>
    </source>
</evidence>
<dbReference type="InterPro" id="IPR004827">
    <property type="entry name" value="bZIP"/>
</dbReference>
<evidence type="ECO:0000256" key="3">
    <source>
        <dbReference type="ARBA" id="ARBA00023163"/>
    </source>
</evidence>
<dbReference type="GO" id="GO:0003677">
    <property type="term" value="F:DNA binding"/>
    <property type="evidence" value="ECO:0007669"/>
    <property type="project" value="UniProtKB-KW"/>
</dbReference>
<evidence type="ECO:0000259" key="5">
    <source>
        <dbReference type="PROSITE" id="PS00036"/>
    </source>
</evidence>
<feature type="compositionally biased region" description="Polar residues" evidence="4">
    <location>
        <begin position="145"/>
        <end position="156"/>
    </location>
</feature>
<gene>
    <name evidence="6" type="ORF">BS50DRAFT_666363</name>
</gene>
<evidence type="ECO:0000313" key="6">
    <source>
        <dbReference type="EMBL" id="PSN58773.1"/>
    </source>
</evidence>
<keyword evidence="3" id="KW-0804">Transcription</keyword>
<feature type="compositionally biased region" description="Basic residues" evidence="4">
    <location>
        <begin position="202"/>
        <end position="217"/>
    </location>
</feature>
<feature type="region of interest" description="Disordered" evidence="4">
    <location>
        <begin position="198"/>
        <end position="222"/>
    </location>
</feature>
<dbReference type="GO" id="GO:0003700">
    <property type="term" value="F:DNA-binding transcription factor activity"/>
    <property type="evidence" value="ECO:0007669"/>
    <property type="project" value="InterPro"/>
</dbReference>
<evidence type="ECO:0000256" key="1">
    <source>
        <dbReference type="ARBA" id="ARBA00023015"/>
    </source>
</evidence>
<dbReference type="Proteomes" id="UP000240883">
    <property type="component" value="Unassembled WGS sequence"/>
</dbReference>
<reference evidence="6 7" key="1">
    <citation type="journal article" date="2018" name="Front. Microbiol.">
        <title>Genome-Wide Analysis of Corynespora cassiicola Leaf Fall Disease Putative Effectors.</title>
        <authorList>
            <person name="Lopez D."/>
            <person name="Ribeiro S."/>
            <person name="Label P."/>
            <person name="Fumanal B."/>
            <person name="Venisse J.S."/>
            <person name="Kohler A."/>
            <person name="de Oliveira R.R."/>
            <person name="Labutti K."/>
            <person name="Lipzen A."/>
            <person name="Lail K."/>
            <person name="Bauer D."/>
            <person name="Ohm R.A."/>
            <person name="Barry K.W."/>
            <person name="Spatafora J."/>
            <person name="Grigoriev I.V."/>
            <person name="Martin F.M."/>
            <person name="Pujade-Renaud V."/>
        </authorList>
    </citation>
    <scope>NUCLEOTIDE SEQUENCE [LARGE SCALE GENOMIC DNA]</scope>
    <source>
        <strain evidence="6 7">Philippines</strain>
    </source>
</reference>
<dbReference type="CDD" id="cd14686">
    <property type="entry name" value="bZIP"/>
    <property type="match status" value="1"/>
</dbReference>
<keyword evidence="1" id="KW-0805">Transcription regulation</keyword>
<organism evidence="6 7">
    <name type="scientific">Corynespora cassiicola Philippines</name>
    <dbReference type="NCBI Taxonomy" id="1448308"/>
    <lineage>
        <taxon>Eukaryota</taxon>
        <taxon>Fungi</taxon>
        <taxon>Dikarya</taxon>
        <taxon>Ascomycota</taxon>
        <taxon>Pezizomycotina</taxon>
        <taxon>Dothideomycetes</taxon>
        <taxon>Pleosporomycetidae</taxon>
        <taxon>Pleosporales</taxon>
        <taxon>Corynesporascaceae</taxon>
        <taxon>Corynespora</taxon>
    </lineage>
</organism>
<protein>
    <recommendedName>
        <fullName evidence="5">BZIP domain-containing protein</fullName>
    </recommendedName>
</protein>
<dbReference type="STRING" id="1448308.A0A2T2MZY8"/>
<name>A0A2T2MZY8_CORCC</name>
<evidence type="ECO:0000256" key="4">
    <source>
        <dbReference type="SAM" id="MobiDB-lite"/>
    </source>
</evidence>
<dbReference type="InterPro" id="IPR008917">
    <property type="entry name" value="TF_DNA-bd_sf"/>
</dbReference>
<feature type="region of interest" description="Disordered" evidence="4">
    <location>
        <begin position="142"/>
        <end position="161"/>
    </location>
</feature>
<evidence type="ECO:0000313" key="7">
    <source>
        <dbReference type="Proteomes" id="UP000240883"/>
    </source>
</evidence>